<proteinExistence type="predicted"/>
<dbReference type="EMBL" id="BSOJ01000006">
    <property type="protein sequence ID" value="GLR25225.1"/>
    <property type="molecule type" value="Genomic_DNA"/>
</dbReference>
<keyword evidence="2" id="KW-1185">Reference proteome</keyword>
<accession>A0ABQ5YN48</accession>
<dbReference type="Pfam" id="PF11964">
    <property type="entry name" value="SpoIIAA-like"/>
    <property type="match status" value="1"/>
</dbReference>
<sequence length="120" mass="13546">MIELMEDLPDHVLGFKVSGLVTADEYESVVIPAVEAFFLVQPKAHFMYCFSPEFEGFEAGAVWDDVRLGLRHISGWEKVAVVADQDWLRGAVKLFRLGIPGDLRVYTTQEMPQAKAWVES</sequence>
<evidence type="ECO:0000313" key="2">
    <source>
        <dbReference type="Proteomes" id="UP001156664"/>
    </source>
</evidence>
<dbReference type="Gene3D" id="3.40.50.10600">
    <property type="entry name" value="SpoIIaa-like domains"/>
    <property type="match status" value="1"/>
</dbReference>
<gene>
    <name evidence="1" type="ORF">GCM10007875_03130</name>
</gene>
<dbReference type="SUPFAM" id="SSF52091">
    <property type="entry name" value="SpoIIaa-like"/>
    <property type="match status" value="1"/>
</dbReference>
<evidence type="ECO:0000313" key="1">
    <source>
        <dbReference type="EMBL" id="GLR25225.1"/>
    </source>
</evidence>
<dbReference type="InterPro" id="IPR021866">
    <property type="entry name" value="SpoIIAA-like"/>
</dbReference>
<reference evidence="2" key="1">
    <citation type="journal article" date="2019" name="Int. J. Syst. Evol. Microbiol.">
        <title>The Global Catalogue of Microorganisms (GCM) 10K type strain sequencing project: providing services to taxonomists for standard genome sequencing and annotation.</title>
        <authorList>
            <consortium name="The Broad Institute Genomics Platform"/>
            <consortium name="The Broad Institute Genome Sequencing Center for Infectious Disease"/>
            <person name="Wu L."/>
            <person name="Ma J."/>
        </authorList>
    </citation>
    <scope>NUCLEOTIDE SEQUENCE [LARGE SCALE GENOMIC DNA]</scope>
    <source>
        <strain evidence="2">NBRC 105857</strain>
    </source>
</reference>
<comment type="caution">
    <text evidence="1">The sequence shown here is derived from an EMBL/GenBank/DDBJ whole genome shotgun (WGS) entry which is preliminary data.</text>
</comment>
<name>A0ABQ5YN48_9BURK</name>
<dbReference type="InterPro" id="IPR036513">
    <property type="entry name" value="STAS_dom_sf"/>
</dbReference>
<organism evidence="1 2">
    <name type="scientific">Limnobacter litoralis</name>
    <dbReference type="NCBI Taxonomy" id="481366"/>
    <lineage>
        <taxon>Bacteria</taxon>
        <taxon>Pseudomonadati</taxon>
        <taxon>Pseudomonadota</taxon>
        <taxon>Betaproteobacteria</taxon>
        <taxon>Burkholderiales</taxon>
        <taxon>Burkholderiaceae</taxon>
        <taxon>Limnobacter</taxon>
    </lineage>
</organism>
<dbReference type="RefSeq" id="WP_284279561.1">
    <property type="nucleotide sequence ID" value="NZ_BSOJ01000006.1"/>
</dbReference>
<dbReference type="Proteomes" id="UP001156664">
    <property type="component" value="Unassembled WGS sequence"/>
</dbReference>
<protein>
    <submittedName>
        <fullName evidence="1">Alpha-L-fucosidase</fullName>
    </submittedName>
</protein>
<dbReference type="InterPro" id="IPR038396">
    <property type="entry name" value="SpoIIAA-like_sf"/>
</dbReference>